<accession>A0A0D8HD86</accession>
<dbReference type="InterPro" id="IPR028883">
    <property type="entry name" value="tRNA_aden_deaminase"/>
</dbReference>
<evidence type="ECO:0000256" key="8">
    <source>
        <dbReference type="HAMAP-Rule" id="MF_00972"/>
    </source>
</evidence>
<evidence type="ECO:0000313" key="10">
    <source>
        <dbReference type="EMBL" id="KJF15910.1"/>
    </source>
</evidence>
<name>A0A0D8HD86_9ACTN</name>
<gene>
    <name evidence="8 10" type="primary">tadA</name>
    <name evidence="10" type="ORF">AXFE_32420</name>
</gene>
<keyword evidence="6 8" id="KW-0862">Zinc</keyword>
<dbReference type="CDD" id="cd01285">
    <property type="entry name" value="nucleoside_deaminase"/>
    <property type="match status" value="1"/>
</dbReference>
<evidence type="ECO:0000256" key="5">
    <source>
        <dbReference type="ARBA" id="ARBA00022801"/>
    </source>
</evidence>
<feature type="binding site" evidence="8">
    <location>
        <position position="55"/>
    </location>
    <ligand>
        <name>Zn(2+)</name>
        <dbReference type="ChEBI" id="CHEBI:29105"/>
        <note>catalytic</note>
    </ligand>
</feature>
<keyword evidence="4 8" id="KW-0479">Metal-binding</keyword>
<sequence>MQWRQEYNPSFMELALAQAQIPTNDVPIGAVIVLDGSVIASAHNEREARNDPTAHAEILAITRASAALNSWHLNECDLYVTLEPCLMCAGAIINSRIRGVYFGPFDPKAGAMGSLYGVGSDPRLNHECFVWGGNFEKESIELLKEFFSARRS</sequence>
<evidence type="ECO:0000313" key="11">
    <source>
        <dbReference type="Proteomes" id="UP000032360"/>
    </source>
</evidence>
<dbReference type="AlphaFoldDB" id="A0A0D8HD86"/>
<feature type="binding site" evidence="8">
    <location>
        <position position="88"/>
    </location>
    <ligand>
        <name>Zn(2+)</name>
        <dbReference type="ChEBI" id="CHEBI:29105"/>
        <note>catalytic</note>
    </ligand>
</feature>
<evidence type="ECO:0000256" key="6">
    <source>
        <dbReference type="ARBA" id="ARBA00022833"/>
    </source>
</evidence>
<evidence type="ECO:0000256" key="7">
    <source>
        <dbReference type="ARBA" id="ARBA00048045"/>
    </source>
</evidence>
<proteinExistence type="inferred from homology"/>
<dbReference type="PATRIC" id="fig|1280514.3.peg.4335"/>
<dbReference type="GO" id="GO:0052717">
    <property type="term" value="F:tRNA-specific adenosine-34 deaminase activity"/>
    <property type="evidence" value="ECO:0007669"/>
    <property type="project" value="UniProtKB-UniRule"/>
</dbReference>
<dbReference type="Proteomes" id="UP000032360">
    <property type="component" value="Unassembled WGS sequence"/>
</dbReference>
<evidence type="ECO:0000256" key="4">
    <source>
        <dbReference type="ARBA" id="ARBA00022723"/>
    </source>
</evidence>
<dbReference type="HAMAP" id="MF_00972">
    <property type="entry name" value="tRNA_aden_deaminase"/>
    <property type="match status" value="1"/>
</dbReference>
<comment type="cofactor">
    <cofactor evidence="8">
        <name>Zn(2+)</name>
        <dbReference type="ChEBI" id="CHEBI:29105"/>
    </cofactor>
    <text evidence="8">Binds 1 zinc ion per subunit.</text>
</comment>
<keyword evidence="3 8" id="KW-0819">tRNA processing</keyword>
<dbReference type="PROSITE" id="PS00903">
    <property type="entry name" value="CYT_DCMP_DEAMINASES_1"/>
    <property type="match status" value="1"/>
</dbReference>
<evidence type="ECO:0000256" key="3">
    <source>
        <dbReference type="ARBA" id="ARBA00022694"/>
    </source>
</evidence>
<feature type="active site" description="Proton donor" evidence="8">
    <location>
        <position position="57"/>
    </location>
</feature>
<feature type="binding site" evidence="8">
    <location>
        <position position="85"/>
    </location>
    <ligand>
        <name>Zn(2+)</name>
        <dbReference type="ChEBI" id="CHEBI:29105"/>
        <note>catalytic</note>
    </ligand>
</feature>
<dbReference type="InterPro" id="IPR058535">
    <property type="entry name" value="MafB19-deam"/>
</dbReference>
<evidence type="ECO:0000259" key="9">
    <source>
        <dbReference type="PROSITE" id="PS51747"/>
    </source>
</evidence>
<dbReference type="InterPro" id="IPR016192">
    <property type="entry name" value="APOBEC/CMP_deaminase_Zn-bd"/>
</dbReference>
<comment type="caution">
    <text evidence="10">The sequence shown here is derived from an EMBL/GenBank/DDBJ whole genome shotgun (WGS) entry which is preliminary data.</text>
</comment>
<organism evidence="10 11">
    <name type="scientific">Acidithrix ferrooxidans</name>
    <dbReference type="NCBI Taxonomy" id="1280514"/>
    <lineage>
        <taxon>Bacteria</taxon>
        <taxon>Bacillati</taxon>
        <taxon>Actinomycetota</taxon>
        <taxon>Acidimicrobiia</taxon>
        <taxon>Acidimicrobiales</taxon>
        <taxon>Acidimicrobiaceae</taxon>
        <taxon>Acidithrix</taxon>
    </lineage>
</organism>
<comment type="catalytic activity">
    <reaction evidence="7 8">
        <text>adenosine(34) in tRNA + H2O + H(+) = inosine(34) in tRNA + NH4(+)</text>
        <dbReference type="Rhea" id="RHEA:43168"/>
        <dbReference type="Rhea" id="RHEA-COMP:10373"/>
        <dbReference type="Rhea" id="RHEA-COMP:10374"/>
        <dbReference type="ChEBI" id="CHEBI:15377"/>
        <dbReference type="ChEBI" id="CHEBI:15378"/>
        <dbReference type="ChEBI" id="CHEBI:28938"/>
        <dbReference type="ChEBI" id="CHEBI:74411"/>
        <dbReference type="ChEBI" id="CHEBI:82852"/>
        <dbReference type="EC" id="3.5.4.33"/>
    </reaction>
</comment>
<reference evidence="10 11" key="1">
    <citation type="submission" date="2015-01" db="EMBL/GenBank/DDBJ databases">
        <title>Draft genome of the acidophilic iron oxidizer Acidithrix ferrooxidans strain Py-F3.</title>
        <authorList>
            <person name="Poehlein A."/>
            <person name="Eisen S."/>
            <person name="Schloemann M."/>
            <person name="Johnson B.D."/>
            <person name="Daniel R."/>
            <person name="Muehling M."/>
        </authorList>
    </citation>
    <scope>NUCLEOTIDE SEQUENCE [LARGE SCALE GENOMIC DNA]</scope>
    <source>
        <strain evidence="10 11">Py-F3</strain>
    </source>
</reference>
<dbReference type="EMBL" id="JXYS01000111">
    <property type="protein sequence ID" value="KJF15910.1"/>
    <property type="molecule type" value="Genomic_DNA"/>
</dbReference>
<dbReference type="InterPro" id="IPR002125">
    <property type="entry name" value="CMP_dCMP_dom"/>
</dbReference>
<evidence type="ECO:0000256" key="2">
    <source>
        <dbReference type="ARBA" id="ARBA00011738"/>
    </source>
</evidence>
<keyword evidence="11" id="KW-1185">Reference proteome</keyword>
<dbReference type="SUPFAM" id="SSF53927">
    <property type="entry name" value="Cytidine deaminase-like"/>
    <property type="match status" value="1"/>
</dbReference>
<comment type="function">
    <text evidence="8">Catalyzes the deamination of adenosine to inosine at the wobble position 34 of tRNA(Arg2).</text>
</comment>
<dbReference type="InterPro" id="IPR016193">
    <property type="entry name" value="Cytidine_deaminase-like"/>
</dbReference>
<dbReference type="GO" id="GO:0008270">
    <property type="term" value="F:zinc ion binding"/>
    <property type="evidence" value="ECO:0007669"/>
    <property type="project" value="UniProtKB-UniRule"/>
</dbReference>
<protein>
    <recommendedName>
        <fullName evidence="8">tRNA-specific adenosine deaminase</fullName>
        <ecNumber evidence="8">3.5.4.33</ecNumber>
    </recommendedName>
</protein>
<dbReference type="Pfam" id="PF14437">
    <property type="entry name" value="MafB19-deam"/>
    <property type="match status" value="1"/>
</dbReference>
<dbReference type="GO" id="GO:0002100">
    <property type="term" value="P:tRNA wobble adenosine to inosine editing"/>
    <property type="evidence" value="ECO:0007669"/>
    <property type="project" value="UniProtKB-UniRule"/>
</dbReference>
<dbReference type="PANTHER" id="PTHR11079:SF202">
    <property type="entry name" value="TRNA-SPECIFIC ADENOSINE DEAMINASE"/>
    <property type="match status" value="1"/>
</dbReference>
<dbReference type="EC" id="3.5.4.33" evidence="8"/>
<comment type="similarity">
    <text evidence="1">Belongs to the cytidine and deoxycytidylate deaminase family. ADAT2 subfamily.</text>
</comment>
<dbReference type="PANTHER" id="PTHR11079">
    <property type="entry name" value="CYTOSINE DEAMINASE FAMILY MEMBER"/>
    <property type="match status" value="1"/>
</dbReference>
<keyword evidence="5 8" id="KW-0378">Hydrolase</keyword>
<evidence type="ECO:0000256" key="1">
    <source>
        <dbReference type="ARBA" id="ARBA00010669"/>
    </source>
</evidence>
<feature type="domain" description="CMP/dCMP-type deaminase" evidence="9">
    <location>
        <begin position="6"/>
        <end position="115"/>
    </location>
</feature>
<dbReference type="Gene3D" id="3.40.140.10">
    <property type="entry name" value="Cytidine Deaminase, domain 2"/>
    <property type="match status" value="1"/>
</dbReference>
<dbReference type="PROSITE" id="PS51747">
    <property type="entry name" value="CYT_DCMP_DEAMINASES_2"/>
    <property type="match status" value="1"/>
</dbReference>
<comment type="subunit">
    <text evidence="2 8">Homodimer.</text>
</comment>
<dbReference type="STRING" id="1280514.AXFE_32420"/>